<protein>
    <submittedName>
        <fullName evidence="1">Uncharacterized protein</fullName>
    </submittedName>
</protein>
<evidence type="ECO:0000313" key="1">
    <source>
        <dbReference type="EMBL" id="KAJ8422066.1"/>
    </source>
</evidence>
<dbReference type="AlphaFoldDB" id="A0A9Q1GJW4"/>
<comment type="caution">
    <text evidence="1">The sequence shown here is derived from an EMBL/GenBank/DDBJ whole genome shotgun (WGS) entry which is preliminary data.</text>
</comment>
<evidence type="ECO:0000313" key="2">
    <source>
        <dbReference type="Proteomes" id="UP001153076"/>
    </source>
</evidence>
<dbReference type="EMBL" id="JAKOGI010002404">
    <property type="protein sequence ID" value="KAJ8422066.1"/>
    <property type="molecule type" value="Genomic_DNA"/>
</dbReference>
<sequence length="155" mass="17747">MSRTKKIELLAMPLLAMGLDRWRKLRLLRATMVDWRPWIFRFSLLRCNTKQECGRQINKALASVASRLKLRRAARLTALKGFASPRLASPHPLSLNDFIVLLRCVACPSLFLLFLPLRHHYPLYSISVACLNLLRPGFHIRTHVVSCRVDMGTVG</sequence>
<keyword evidence="2" id="KW-1185">Reference proteome</keyword>
<dbReference type="Proteomes" id="UP001153076">
    <property type="component" value="Unassembled WGS sequence"/>
</dbReference>
<proteinExistence type="predicted"/>
<name>A0A9Q1GJW4_9CARY</name>
<reference evidence="1" key="1">
    <citation type="submission" date="2022-04" db="EMBL/GenBank/DDBJ databases">
        <title>Carnegiea gigantea Genome sequencing and assembly v2.</title>
        <authorList>
            <person name="Copetti D."/>
            <person name="Sanderson M.J."/>
            <person name="Burquez A."/>
            <person name="Wojciechowski M.F."/>
        </authorList>
    </citation>
    <scope>NUCLEOTIDE SEQUENCE</scope>
    <source>
        <strain evidence="1">SGP5-SGP5p</strain>
        <tissue evidence="1">Aerial part</tissue>
    </source>
</reference>
<gene>
    <name evidence="1" type="ORF">Cgig2_006841</name>
</gene>
<accession>A0A9Q1GJW4</accession>
<organism evidence="1 2">
    <name type="scientific">Carnegiea gigantea</name>
    <dbReference type="NCBI Taxonomy" id="171969"/>
    <lineage>
        <taxon>Eukaryota</taxon>
        <taxon>Viridiplantae</taxon>
        <taxon>Streptophyta</taxon>
        <taxon>Embryophyta</taxon>
        <taxon>Tracheophyta</taxon>
        <taxon>Spermatophyta</taxon>
        <taxon>Magnoliopsida</taxon>
        <taxon>eudicotyledons</taxon>
        <taxon>Gunneridae</taxon>
        <taxon>Pentapetalae</taxon>
        <taxon>Caryophyllales</taxon>
        <taxon>Cactineae</taxon>
        <taxon>Cactaceae</taxon>
        <taxon>Cactoideae</taxon>
        <taxon>Echinocereeae</taxon>
        <taxon>Carnegiea</taxon>
    </lineage>
</organism>